<dbReference type="AlphaFoldDB" id="A0A816J110"/>
<evidence type="ECO:0000313" key="2">
    <source>
        <dbReference type="EMBL" id="CAF1768604.1"/>
    </source>
</evidence>
<dbReference type="EMBL" id="HG994373">
    <property type="protein sequence ID" value="CAF1768604.1"/>
    <property type="molecule type" value="Genomic_DNA"/>
</dbReference>
<name>A0A816J110_BRANA</name>
<feature type="signal peptide" evidence="1">
    <location>
        <begin position="1"/>
        <end position="23"/>
    </location>
</feature>
<accession>A0A816J110</accession>
<organism evidence="2">
    <name type="scientific">Brassica napus</name>
    <name type="common">Rape</name>
    <dbReference type="NCBI Taxonomy" id="3708"/>
    <lineage>
        <taxon>Eukaryota</taxon>
        <taxon>Viridiplantae</taxon>
        <taxon>Streptophyta</taxon>
        <taxon>Embryophyta</taxon>
        <taxon>Tracheophyta</taxon>
        <taxon>Spermatophyta</taxon>
        <taxon>Magnoliopsida</taxon>
        <taxon>eudicotyledons</taxon>
        <taxon>Gunneridae</taxon>
        <taxon>Pentapetalae</taxon>
        <taxon>rosids</taxon>
        <taxon>malvids</taxon>
        <taxon>Brassicales</taxon>
        <taxon>Brassicaceae</taxon>
        <taxon>Brassiceae</taxon>
        <taxon>Brassica</taxon>
    </lineage>
</organism>
<reference evidence="2" key="1">
    <citation type="submission" date="2021-01" db="EMBL/GenBank/DDBJ databases">
        <authorList>
            <consortium name="Genoscope - CEA"/>
            <person name="William W."/>
        </authorList>
    </citation>
    <scope>NUCLEOTIDE SEQUENCE</scope>
</reference>
<keyword evidence="1" id="KW-0732">Signal</keyword>
<evidence type="ECO:0000256" key="1">
    <source>
        <dbReference type="SAM" id="SignalP"/>
    </source>
</evidence>
<dbReference type="Proteomes" id="UP001295469">
    <property type="component" value="Chromosome C09"/>
</dbReference>
<feature type="chain" id="PRO_5032701997" evidence="1">
    <location>
        <begin position="24"/>
        <end position="38"/>
    </location>
</feature>
<proteinExistence type="predicted"/>
<protein>
    <submittedName>
        <fullName evidence="2">(rape) hypothetical protein</fullName>
    </submittedName>
</protein>
<sequence>MFWAFSLLEDVILVFVSLDLASSDSLCGFFPFPYDSFP</sequence>
<gene>
    <name evidence="2" type="ORF">DARMORV10_C09P50650.1</name>
</gene>